<comment type="subunit">
    <text evidence="6 12">Homodimer.</text>
</comment>
<accession>A0A0R2KE15</accession>
<dbReference type="GO" id="GO:0044209">
    <property type="term" value="P:AMP salvage"/>
    <property type="evidence" value="ECO:0007669"/>
    <property type="project" value="UniProtKB-UniRule"/>
</dbReference>
<dbReference type="InterPro" id="IPR050054">
    <property type="entry name" value="UPRTase/APRTase"/>
</dbReference>
<comment type="caution">
    <text evidence="14">The sequence shown here is derived from an EMBL/GenBank/DDBJ whole genome shotgun (WGS) entry which is preliminary data.</text>
</comment>
<dbReference type="Pfam" id="PF00156">
    <property type="entry name" value="Pribosyltran"/>
    <property type="match status" value="1"/>
</dbReference>
<dbReference type="STRING" id="89059.LAC1533_1003"/>
<keyword evidence="10 12" id="KW-0808">Transferase</keyword>
<dbReference type="AlphaFoldDB" id="A0A0R2KE15"/>
<reference evidence="14 15" key="1">
    <citation type="journal article" date="2015" name="Genome Announc.">
        <title>Expanding the biotechnology potential of lactobacilli through comparative genomics of 213 strains and associated genera.</title>
        <authorList>
            <person name="Sun Z."/>
            <person name="Harris H.M."/>
            <person name="McCann A."/>
            <person name="Guo C."/>
            <person name="Argimon S."/>
            <person name="Zhang W."/>
            <person name="Yang X."/>
            <person name="Jeffery I.B."/>
            <person name="Cooney J.C."/>
            <person name="Kagawa T.F."/>
            <person name="Liu W."/>
            <person name="Song Y."/>
            <person name="Salvetti E."/>
            <person name="Wrobel A."/>
            <person name="Rasinkangas P."/>
            <person name="Parkhill J."/>
            <person name="Rea M.C."/>
            <person name="O'Sullivan O."/>
            <person name="Ritari J."/>
            <person name="Douillard F.P."/>
            <person name="Paul Ross R."/>
            <person name="Yang R."/>
            <person name="Briner A.E."/>
            <person name="Felis G.E."/>
            <person name="de Vos W.M."/>
            <person name="Barrangou R."/>
            <person name="Klaenhammer T.R."/>
            <person name="Caufield P.W."/>
            <person name="Cui Y."/>
            <person name="Zhang H."/>
            <person name="O'Toole P.W."/>
        </authorList>
    </citation>
    <scope>NUCLEOTIDE SEQUENCE [LARGE SCALE GENOMIC DNA]</scope>
    <source>
        <strain evidence="14 15">DSM 15353</strain>
    </source>
</reference>
<dbReference type="EMBL" id="JQBK01000020">
    <property type="protein sequence ID" value="KRN85612.1"/>
    <property type="molecule type" value="Genomic_DNA"/>
</dbReference>
<comment type="similarity">
    <text evidence="5 12">Belongs to the purine/pyrimidine phosphoribosyltransferase family.</text>
</comment>
<dbReference type="NCBIfam" id="TIGR01090">
    <property type="entry name" value="apt"/>
    <property type="match status" value="1"/>
</dbReference>
<dbReference type="GO" id="GO:0005737">
    <property type="term" value="C:cytoplasm"/>
    <property type="evidence" value="ECO:0007669"/>
    <property type="project" value="UniProtKB-SubCell"/>
</dbReference>
<keyword evidence="11 12" id="KW-0660">Purine salvage</keyword>
<protein>
    <recommendedName>
        <fullName evidence="7 12">Adenine phosphoribosyltransferase</fullName>
        <shortName evidence="12">APRT</shortName>
        <ecNumber evidence="7 12">2.4.2.7</ecNumber>
    </recommendedName>
</protein>
<proteinExistence type="inferred from homology"/>
<dbReference type="EC" id="2.4.2.7" evidence="7 12"/>
<dbReference type="SUPFAM" id="SSF53271">
    <property type="entry name" value="PRTase-like"/>
    <property type="match status" value="1"/>
</dbReference>
<evidence type="ECO:0000256" key="4">
    <source>
        <dbReference type="ARBA" id="ARBA00004659"/>
    </source>
</evidence>
<comment type="catalytic activity">
    <reaction evidence="1 12">
        <text>AMP + diphosphate = 5-phospho-alpha-D-ribose 1-diphosphate + adenine</text>
        <dbReference type="Rhea" id="RHEA:16609"/>
        <dbReference type="ChEBI" id="CHEBI:16708"/>
        <dbReference type="ChEBI" id="CHEBI:33019"/>
        <dbReference type="ChEBI" id="CHEBI:58017"/>
        <dbReference type="ChEBI" id="CHEBI:456215"/>
        <dbReference type="EC" id="2.4.2.7"/>
    </reaction>
</comment>
<dbReference type="GO" id="GO:0003999">
    <property type="term" value="F:adenine phosphoribosyltransferase activity"/>
    <property type="evidence" value="ECO:0007669"/>
    <property type="project" value="UniProtKB-UniRule"/>
</dbReference>
<dbReference type="UniPathway" id="UPA00588">
    <property type="reaction ID" value="UER00646"/>
</dbReference>
<dbReference type="FunFam" id="3.40.50.2020:FF:000004">
    <property type="entry name" value="Adenine phosphoribosyltransferase"/>
    <property type="match status" value="1"/>
</dbReference>
<feature type="domain" description="Phosphoribosyltransferase" evidence="13">
    <location>
        <begin position="60"/>
        <end position="177"/>
    </location>
</feature>
<dbReference type="GO" id="GO:0002055">
    <property type="term" value="F:adenine binding"/>
    <property type="evidence" value="ECO:0007669"/>
    <property type="project" value="TreeGrafter"/>
</dbReference>
<comment type="function">
    <text evidence="2 12">Catalyzes a salvage reaction resulting in the formation of AMP, that is energically less costly than de novo synthesis.</text>
</comment>
<dbReference type="GO" id="GO:0006168">
    <property type="term" value="P:adenine salvage"/>
    <property type="evidence" value="ECO:0007669"/>
    <property type="project" value="InterPro"/>
</dbReference>
<evidence type="ECO:0000256" key="6">
    <source>
        <dbReference type="ARBA" id="ARBA00011738"/>
    </source>
</evidence>
<dbReference type="NCBIfam" id="NF002636">
    <property type="entry name" value="PRK02304.1-5"/>
    <property type="match status" value="1"/>
</dbReference>
<evidence type="ECO:0000313" key="14">
    <source>
        <dbReference type="EMBL" id="KRN85612.1"/>
    </source>
</evidence>
<evidence type="ECO:0000256" key="5">
    <source>
        <dbReference type="ARBA" id="ARBA00008391"/>
    </source>
</evidence>
<evidence type="ECO:0000259" key="13">
    <source>
        <dbReference type="Pfam" id="PF00156"/>
    </source>
</evidence>
<keyword evidence="9 12" id="KW-0328">Glycosyltransferase</keyword>
<dbReference type="PANTHER" id="PTHR32315:SF3">
    <property type="entry name" value="ADENINE PHOSPHORIBOSYLTRANSFERASE"/>
    <property type="match status" value="1"/>
</dbReference>
<organism evidence="14 15">
    <name type="scientific">Ligilactobacillus acidipiscis</name>
    <dbReference type="NCBI Taxonomy" id="89059"/>
    <lineage>
        <taxon>Bacteria</taxon>
        <taxon>Bacillati</taxon>
        <taxon>Bacillota</taxon>
        <taxon>Bacilli</taxon>
        <taxon>Lactobacillales</taxon>
        <taxon>Lactobacillaceae</taxon>
        <taxon>Ligilactobacillus</taxon>
    </lineage>
</organism>
<dbReference type="NCBIfam" id="NF002633">
    <property type="entry name" value="PRK02304.1-2"/>
    <property type="match status" value="1"/>
</dbReference>
<evidence type="ECO:0000256" key="1">
    <source>
        <dbReference type="ARBA" id="ARBA00000868"/>
    </source>
</evidence>
<evidence type="ECO:0000256" key="11">
    <source>
        <dbReference type="ARBA" id="ARBA00022726"/>
    </source>
</evidence>
<evidence type="ECO:0000256" key="10">
    <source>
        <dbReference type="ARBA" id="ARBA00022679"/>
    </source>
</evidence>
<dbReference type="PATRIC" id="fig|89059.3.peg.894"/>
<dbReference type="NCBIfam" id="NF002634">
    <property type="entry name" value="PRK02304.1-3"/>
    <property type="match status" value="1"/>
</dbReference>
<dbReference type="PANTHER" id="PTHR32315">
    <property type="entry name" value="ADENINE PHOSPHORIBOSYLTRANSFERASE"/>
    <property type="match status" value="1"/>
</dbReference>
<dbReference type="Gene3D" id="3.40.50.2020">
    <property type="match status" value="1"/>
</dbReference>
<evidence type="ECO:0000256" key="3">
    <source>
        <dbReference type="ARBA" id="ARBA00004496"/>
    </source>
</evidence>
<evidence type="ECO:0000256" key="7">
    <source>
        <dbReference type="ARBA" id="ARBA00011893"/>
    </source>
</evidence>
<dbReference type="HAMAP" id="MF_00004">
    <property type="entry name" value="Aden_phosphoribosyltr"/>
    <property type="match status" value="1"/>
</dbReference>
<evidence type="ECO:0000256" key="9">
    <source>
        <dbReference type="ARBA" id="ARBA00022676"/>
    </source>
</evidence>
<dbReference type="GO" id="GO:0016208">
    <property type="term" value="F:AMP binding"/>
    <property type="evidence" value="ECO:0007669"/>
    <property type="project" value="TreeGrafter"/>
</dbReference>
<dbReference type="InterPro" id="IPR005764">
    <property type="entry name" value="Ade_phspho_trans"/>
</dbReference>
<keyword evidence="8 12" id="KW-0963">Cytoplasm</keyword>
<evidence type="ECO:0000256" key="2">
    <source>
        <dbReference type="ARBA" id="ARBA00003968"/>
    </source>
</evidence>
<comment type="pathway">
    <text evidence="4 12">Purine metabolism; AMP biosynthesis via salvage pathway; AMP from adenine: step 1/1.</text>
</comment>
<dbReference type="InterPro" id="IPR000836">
    <property type="entry name" value="PRTase_dom"/>
</dbReference>
<gene>
    <name evidence="12" type="primary">apt</name>
    <name evidence="14" type="ORF">IV43_GL000856</name>
</gene>
<dbReference type="Proteomes" id="UP000051491">
    <property type="component" value="Unassembled WGS sequence"/>
</dbReference>
<dbReference type="GO" id="GO:0006166">
    <property type="term" value="P:purine ribonucleoside salvage"/>
    <property type="evidence" value="ECO:0007669"/>
    <property type="project" value="UniProtKB-UniRule"/>
</dbReference>
<dbReference type="CDD" id="cd06223">
    <property type="entry name" value="PRTases_typeI"/>
    <property type="match status" value="1"/>
</dbReference>
<comment type="subcellular location">
    <subcellularLocation>
        <location evidence="3 12">Cytoplasm</location>
    </subcellularLocation>
</comment>
<evidence type="ECO:0000313" key="15">
    <source>
        <dbReference type="Proteomes" id="UP000051491"/>
    </source>
</evidence>
<evidence type="ECO:0000256" key="12">
    <source>
        <dbReference type="HAMAP-Rule" id="MF_00004"/>
    </source>
</evidence>
<evidence type="ECO:0000256" key="8">
    <source>
        <dbReference type="ARBA" id="ARBA00022490"/>
    </source>
</evidence>
<sequence length="182" mass="19914">MLAYIKGEGLMALDLNNYIASIPDYPEKWIIFRDISPLMADGEAYHQATDQIVQFAKDKGVQMIVGPEARGFIVGCPVAYELGVGFAPARKKGKLPRKTVKASYKLEYGESALYMHQDAVLPGQKVLVVDDLLATGGTIGATTDLVEQLGGEVVGCAFLIELSELHGRDKIKDYDILSLMKY</sequence>
<name>A0A0R2KE15_9LACO</name>
<dbReference type="InterPro" id="IPR029057">
    <property type="entry name" value="PRTase-like"/>
</dbReference>